<proteinExistence type="predicted"/>
<gene>
    <name evidence="2" type="ORF">GCM10007859_05280</name>
</gene>
<name>A0ABQ6BGE7_9CAUL</name>
<dbReference type="Proteomes" id="UP001156921">
    <property type="component" value="Unassembled WGS sequence"/>
</dbReference>
<evidence type="ECO:0000256" key="1">
    <source>
        <dbReference type="SAM" id="SignalP"/>
    </source>
</evidence>
<accession>A0ABQ6BGE7</accession>
<sequence>MKRFALIALAALIATPATAQDDWDLGRDPERKLTIAAVTYENFGVAVRCMDDVMSVVVTGLPPGLGIRTIRHRIGDQPEATGRWVSAGEGSVAFSVWPAATAAYLSAGGRWVLEVPDRERLRRISADLPASPAAIGEVFTACGRTLSSTSQDDEPDQEDFAGLTWARVPEPEYPSRTDAGGGLAAVTCTVGARGDLRDCRIESEFPEGAGFGRAAVSAAHRRGRVEPLDPGSTRDMEGLRVAYTARFNLIDDFREPLPPIATRLPLRTD</sequence>
<organism evidence="2 3">
    <name type="scientific">Brevundimonas denitrificans</name>
    <dbReference type="NCBI Taxonomy" id="1443434"/>
    <lineage>
        <taxon>Bacteria</taxon>
        <taxon>Pseudomonadati</taxon>
        <taxon>Pseudomonadota</taxon>
        <taxon>Alphaproteobacteria</taxon>
        <taxon>Caulobacterales</taxon>
        <taxon>Caulobacteraceae</taxon>
        <taxon>Brevundimonas</taxon>
    </lineage>
</organism>
<keyword evidence="1" id="KW-0732">Signal</keyword>
<comment type="caution">
    <text evidence="2">The sequence shown here is derived from an EMBL/GenBank/DDBJ whole genome shotgun (WGS) entry which is preliminary data.</text>
</comment>
<evidence type="ECO:0000313" key="3">
    <source>
        <dbReference type="Proteomes" id="UP001156921"/>
    </source>
</evidence>
<feature type="signal peptide" evidence="1">
    <location>
        <begin position="1"/>
        <end position="19"/>
    </location>
</feature>
<evidence type="ECO:0008006" key="4">
    <source>
        <dbReference type="Google" id="ProtNLM"/>
    </source>
</evidence>
<dbReference type="RefSeq" id="WP_284220846.1">
    <property type="nucleotide sequence ID" value="NZ_BSOY01000006.1"/>
</dbReference>
<feature type="chain" id="PRO_5046931523" description="TonB C-terminal domain-containing protein" evidence="1">
    <location>
        <begin position="20"/>
        <end position="269"/>
    </location>
</feature>
<dbReference type="EMBL" id="BSOY01000006">
    <property type="protein sequence ID" value="GLS00522.1"/>
    <property type="molecule type" value="Genomic_DNA"/>
</dbReference>
<reference evidence="3" key="1">
    <citation type="journal article" date="2019" name="Int. J. Syst. Evol. Microbiol.">
        <title>The Global Catalogue of Microorganisms (GCM) 10K type strain sequencing project: providing services to taxonomists for standard genome sequencing and annotation.</title>
        <authorList>
            <consortium name="The Broad Institute Genomics Platform"/>
            <consortium name="The Broad Institute Genome Sequencing Center for Infectious Disease"/>
            <person name="Wu L."/>
            <person name="Ma J."/>
        </authorList>
    </citation>
    <scope>NUCLEOTIDE SEQUENCE [LARGE SCALE GENOMIC DNA]</scope>
    <source>
        <strain evidence="3">NBRC 110107</strain>
    </source>
</reference>
<protein>
    <recommendedName>
        <fullName evidence="4">TonB C-terminal domain-containing protein</fullName>
    </recommendedName>
</protein>
<keyword evidence="3" id="KW-1185">Reference proteome</keyword>
<evidence type="ECO:0000313" key="2">
    <source>
        <dbReference type="EMBL" id="GLS00522.1"/>
    </source>
</evidence>